<gene>
    <name evidence="3" type="ORF">QBC35DRAFT_550175</name>
</gene>
<organism evidence="3 4">
    <name type="scientific">Podospora australis</name>
    <dbReference type="NCBI Taxonomy" id="1536484"/>
    <lineage>
        <taxon>Eukaryota</taxon>
        <taxon>Fungi</taxon>
        <taxon>Dikarya</taxon>
        <taxon>Ascomycota</taxon>
        <taxon>Pezizomycotina</taxon>
        <taxon>Sordariomycetes</taxon>
        <taxon>Sordariomycetidae</taxon>
        <taxon>Sordariales</taxon>
        <taxon>Podosporaceae</taxon>
        <taxon>Podospora</taxon>
    </lineage>
</organism>
<evidence type="ECO:0000256" key="1">
    <source>
        <dbReference type="SAM" id="Phobius"/>
    </source>
</evidence>
<comment type="caution">
    <text evidence="3">The sequence shown here is derived from an EMBL/GenBank/DDBJ whole genome shotgun (WGS) entry which is preliminary data.</text>
</comment>
<keyword evidence="1" id="KW-0472">Membrane</keyword>
<name>A0AAN7AI76_9PEZI</name>
<dbReference type="AlphaFoldDB" id="A0AAN7AI76"/>
<evidence type="ECO:0000313" key="4">
    <source>
        <dbReference type="Proteomes" id="UP001302126"/>
    </source>
</evidence>
<dbReference type="EMBL" id="MU864391">
    <property type="protein sequence ID" value="KAK4188183.1"/>
    <property type="molecule type" value="Genomic_DNA"/>
</dbReference>
<keyword evidence="1" id="KW-1133">Transmembrane helix</keyword>
<keyword evidence="4" id="KW-1185">Reference proteome</keyword>
<keyword evidence="1" id="KW-0812">Transmembrane</keyword>
<dbReference type="PANTHER" id="PTHR34502:SF4">
    <property type="entry name" value="DUF6594 DOMAIN-CONTAINING PROTEIN"/>
    <property type="match status" value="1"/>
</dbReference>
<dbReference type="PANTHER" id="PTHR34502">
    <property type="entry name" value="DUF6594 DOMAIN-CONTAINING PROTEIN-RELATED"/>
    <property type="match status" value="1"/>
</dbReference>
<dbReference type="InterPro" id="IPR046529">
    <property type="entry name" value="DUF6594"/>
</dbReference>
<accession>A0AAN7AI76</accession>
<reference evidence="3" key="2">
    <citation type="submission" date="2023-05" db="EMBL/GenBank/DDBJ databases">
        <authorList>
            <consortium name="Lawrence Berkeley National Laboratory"/>
            <person name="Steindorff A."/>
            <person name="Hensen N."/>
            <person name="Bonometti L."/>
            <person name="Westerberg I."/>
            <person name="Brannstrom I.O."/>
            <person name="Guillou S."/>
            <person name="Cros-Aarteil S."/>
            <person name="Calhoun S."/>
            <person name="Haridas S."/>
            <person name="Kuo A."/>
            <person name="Mondo S."/>
            <person name="Pangilinan J."/>
            <person name="Riley R."/>
            <person name="Labutti K."/>
            <person name="Andreopoulos B."/>
            <person name="Lipzen A."/>
            <person name="Chen C."/>
            <person name="Yanf M."/>
            <person name="Daum C."/>
            <person name="Ng V."/>
            <person name="Clum A."/>
            <person name="Ohm R."/>
            <person name="Martin F."/>
            <person name="Silar P."/>
            <person name="Natvig D."/>
            <person name="Lalanne C."/>
            <person name="Gautier V."/>
            <person name="Ament-Velasquez S.L."/>
            <person name="Kruys A."/>
            <person name="Hutchinson M.I."/>
            <person name="Powell A.J."/>
            <person name="Barry K."/>
            <person name="Miller A.N."/>
            <person name="Grigoriev I.V."/>
            <person name="Debuchy R."/>
            <person name="Gladieux P."/>
            <person name="Thoren M.H."/>
            <person name="Johannesson H."/>
        </authorList>
    </citation>
    <scope>NUCLEOTIDE SEQUENCE</scope>
    <source>
        <strain evidence="3">PSN309</strain>
    </source>
</reference>
<dbReference type="Proteomes" id="UP001302126">
    <property type="component" value="Unassembled WGS sequence"/>
</dbReference>
<feature type="transmembrane region" description="Helical" evidence="1">
    <location>
        <begin position="195"/>
        <end position="220"/>
    </location>
</feature>
<feature type="transmembrane region" description="Helical" evidence="1">
    <location>
        <begin position="226"/>
        <end position="246"/>
    </location>
</feature>
<dbReference type="Pfam" id="PF20237">
    <property type="entry name" value="DUF6594"/>
    <property type="match status" value="1"/>
</dbReference>
<evidence type="ECO:0000259" key="2">
    <source>
        <dbReference type="Pfam" id="PF20237"/>
    </source>
</evidence>
<proteinExistence type="predicted"/>
<evidence type="ECO:0000313" key="3">
    <source>
        <dbReference type="EMBL" id="KAK4188183.1"/>
    </source>
</evidence>
<feature type="transmembrane region" description="Helical" evidence="1">
    <location>
        <begin position="253"/>
        <end position="270"/>
    </location>
</feature>
<sequence length="285" mass="31503">MGIEKGIPKRTGLLALAHTLAVLPDHEGFIFRRFDRLSARNLLHLEGKLAYLEWKLEQADQQALESHDNEALRSLRAWEAFEENARDTSRPEHLSMKIANEIQQTLKEYQDALSRQHQISSLGQPEERVLEVLRDHRSLLAGLANRRLDDSNDLVAVRPPADKDLLSRFLQNHWMFKTTKVDPDTDHIKESHVTWAAGIISTVVAAFLLVGAIVMLRLLASENHDLQLGLIAMFVALFAASVAILTNAKRAEIFASSAAYAAVLVVFVSTSPGGGEGSCTCPPAG</sequence>
<reference evidence="3" key="1">
    <citation type="journal article" date="2023" name="Mol. Phylogenet. Evol.">
        <title>Genome-scale phylogeny and comparative genomics of the fungal order Sordariales.</title>
        <authorList>
            <person name="Hensen N."/>
            <person name="Bonometti L."/>
            <person name="Westerberg I."/>
            <person name="Brannstrom I.O."/>
            <person name="Guillou S."/>
            <person name="Cros-Aarteil S."/>
            <person name="Calhoun S."/>
            <person name="Haridas S."/>
            <person name="Kuo A."/>
            <person name="Mondo S."/>
            <person name="Pangilinan J."/>
            <person name="Riley R."/>
            <person name="LaButti K."/>
            <person name="Andreopoulos B."/>
            <person name="Lipzen A."/>
            <person name="Chen C."/>
            <person name="Yan M."/>
            <person name="Daum C."/>
            <person name="Ng V."/>
            <person name="Clum A."/>
            <person name="Steindorff A."/>
            <person name="Ohm R.A."/>
            <person name="Martin F."/>
            <person name="Silar P."/>
            <person name="Natvig D.O."/>
            <person name="Lalanne C."/>
            <person name="Gautier V."/>
            <person name="Ament-Velasquez S.L."/>
            <person name="Kruys A."/>
            <person name="Hutchinson M.I."/>
            <person name="Powell A.J."/>
            <person name="Barry K."/>
            <person name="Miller A.N."/>
            <person name="Grigoriev I.V."/>
            <person name="Debuchy R."/>
            <person name="Gladieux P."/>
            <person name="Hiltunen Thoren M."/>
            <person name="Johannesson H."/>
        </authorList>
    </citation>
    <scope>NUCLEOTIDE SEQUENCE</scope>
    <source>
        <strain evidence="3">PSN309</strain>
    </source>
</reference>
<feature type="domain" description="DUF6594" evidence="2">
    <location>
        <begin position="20"/>
        <end position="265"/>
    </location>
</feature>
<protein>
    <recommendedName>
        <fullName evidence="2">DUF6594 domain-containing protein</fullName>
    </recommendedName>
</protein>